<dbReference type="AlphaFoldDB" id="A0A2J6QW27"/>
<dbReference type="OrthoDB" id="4072855at2759"/>
<protein>
    <submittedName>
        <fullName evidence="7">Uncharacterized protein</fullName>
    </submittedName>
</protein>
<dbReference type="PANTHER" id="PTHR28081:SF1">
    <property type="entry name" value="DAMAGE-REGULATED IMPORT FACILITATOR 1"/>
    <property type="match status" value="1"/>
</dbReference>
<evidence type="ECO:0000256" key="2">
    <source>
        <dbReference type="ARBA" id="ARBA00004496"/>
    </source>
</evidence>
<evidence type="ECO:0000256" key="3">
    <source>
        <dbReference type="ARBA" id="ARBA00005459"/>
    </source>
</evidence>
<comment type="similarity">
    <text evidence="3">Belongs to the DIF1/spd1 family.</text>
</comment>
<reference evidence="7 8" key="1">
    <citation type="submission" date="2016-04" db="EMBL/GenBank/DDBJ databases">
        <title>A degradative enzymes factory behind the ericoid mycorrhizal symbiosis.</title>
        <authorList>
            <consortium name="DOE Joint Genome Institute"/>
            <person name="Martino E."/>
            <person name="Morin E."/>
            <person name="Grelet G."/>
            <person name="Kuo A."/>
            <person name="Kohler A."/>
            <person name="Daghino S."/>
            <person name="Barry K."/>
            <person name="Choi C."/>
            <person name="Cichocki N."/>
            <person name="Clum A."/>
            <person name="Copeland A."/>
            <person name="Hainaut M."/>
            <person name="Haridas S."/>
            <person name="Labutti K."/>
            <person name="Lindquist E."/>
            <person name="Lipzen A."/>
            <person name="Khouja H.-R."/>
            <person name="Murat C."/>
            <person name="Ohm R."/>
            <person name="Olson A."/>
            <person name="Spatafora J."/>
            <person name="Veneault-Fourrey C."/>
            <person name="Henrissat B."/>
            <person name="Grigoriev I."/>
            <person name="Martin F."/>
            <person name="Perotto S."/>
        </authorList>
    </citation>
    <scope>NUCLEOTIDE SEQUENCE [LARGE SCALE GENOMIC DNA]</scope>
    <source>
        <strain evidence="7 8">F</strain>
    </source>
</reference>
<dbReference type="InterPro" id="IPR013900">
    <property type="entry name" value="RNR_inhibitor"/>
</dbReference>
<evidence type="ECO:0000256" key="5">
    <source>
        <dbReference type="ARBA" id="ARBA00023242"/>
    </source>
</evidence>
<sequence length="286" mass="30372">MTYTHQAKRPYAGSQPSISSYFAPSTSSSPSQHQTLTASPTTYSSIPTLPANIQSNLLQVGMRVRKSVPEGYKTGSVYSGFSLFSDSSSPISASSSYGLQGGSVSGGQEKPKPKTRPRAGARELTPFCGLLKVGGMAQQQWGIYSPNQGSSREGNGNGGWDPYAAEEGFADGEDGMEDEMPPWSSQGSVSTVSSVEGATPVTPGGGNKRRYFEDEEEVVVFGGGLRDERVLGERVLAVPRRKKWVGGKIKTVAGQENVGIVGEDVDFDEAEFLDYGLIDEVEMGGC</sequence>
<proteinExistence type="inferred from homology"/>
<accession>A0A2J6QW27</accession>
<keyword evidence="5" id="KW-0539">Nucleus</keyword>
<dbReference type="EMBL" id="KZ613967">
    <property type="protein sequence ID" value="PMD30462.1"/>
    <property type="molecule type" value="Genomic_DNA"/>
</dbReference>
<feature type="compositionally biased region" description="Low complexity" evidence="6">
    <location>
        <begin position="16"/>
        <end position="31"/>
    </location>
</feature>
<dbReference type="Proteomes" id="UP000235786">
    <property type="component" value="Unassembled WGS sequence"/>
</dbReference>
<evidence type="ECO:0000256" key="4">
    <source>
        <dbReference type="ARBA" id="ARBA00022490"/>
    </source>
</evidence>
<evidence type="ECO:0000313" key="8">
    <source>
        <dbReference type="Proteomes" id="UP000235786"/>
    </source>
</evidence>
<evidence type="ECO:0000256" key="1">
    <source>
        <dbReference type="ARBA" id="ARBA00004123"/>
    </source>
</evidence>
<keyword evidence="8" id="KW-1185">Reference proteome</keyword>
<feature type="compositionally biased region" description="Low complexity" evidence="6">
    <location>
        <begin position="184"/>
        <end position="195"/>
    </location>
</feature>
<dbReference type="GO" id="GO:1990846">
    <property type="term" value="F:ribonucleoside-diphosphate reductase inhibitor activity"/>
    <property type="evidence" value="ECO:0007669"/>
    <property type="project" value="TreeGrafter"/>
</dbReference>
<gene>
    <name evidence="7" type="ORF">L207DRAFT_520276</name>
</gene>
<evidence type="ECO:0000256" key="6">
    <source>
        <dbReference type="SAM" id="MobiDB-lite"/>
    </source>
</evidence>
<feature type="region of interest" description="Disordered" evidence="6">
    <location>
        <begin position="92"/>
        <end position="121"/>
    </location>
</feature>
<feature type="region of interest" description="Disordered" evidence="6">
    <location>
        <begin position="1"/>
        <end position="45"/>
    </location>
</feature>
<name>A0A2J6QW27_HYAVF</name>
<dbReference type="GO" id="GO:0005737">
    <property type="term" value="C:cytoplasm"/>
    <property type="evidence" value="ECO:0007669"/>
    <property type="project" value="UniProtKB-SubCell"/>
</dbReference>
<dbReference type="GO" id="GO:0008104">
    <property type="term" value="P:intracellular protein localization"/>
    <property type="evidence" value="ECO:0007669"/>
    <property type="project" value="TreeGrafter"/>
</dbReference>
<dbReference type="PANTHER" id="PTHR28081">
    <property type="entry name" value="DAMAGE-REGULATED IMPORT FACILITATOR 1-RELATED"/>
    <property type="match status" value="1"/>
</dbReference>
<organism evidence="7 8">
    <name type="scientific">Hyaloscypha variabilis (strain UAMH 11265 / GT02V1 / F)</name>
    <name type="common">Meliniomyces variabilis</name>
    <dbReference type="NCBI Taxonomy" id="1149755"/>
    <lineage>
        <taxon>Eukaryota</taxon>
        <taxon>Fungi</taxon>
        <taxon>Dikarya</taxon>
        <taxon>Ascomycota</taxon>
        <taxon>Pezizomycotina</taxon>
        <taxon>Leotiomycetes</taxon>
        <taxon>Helotiales</taxon>
        <taxon>Hyaloscyphaceae</taxon>
        <taxon>Hyaloscypha</taxon>
        <taxon>Hyaloscypha variabilis</taxon>
    </lineage>
</organism>
<keyword evidence="4" id="KW-0963">Cytoplasm</keyword>
<feature type="compositionally biased region" description="Polar residues" evidence="6">
    <location>
        <begin position="32"/>
        <end position="45"/>
    </location>
</feature>
<dbReference type="GO" id="GO:0005634">
    <property type="term" value="C:nucleus"/>
    <property type="evidence" value="ECO:0007669"/>
    <property type="project" value="UniProtKB-SubCell"/>
</dbReference>
<comment type="subcellular location">
    <subcellularLocation>
        <location evidence="2">Cytoplasm</location>
    </subcellularLocation>
    <subcellularLocation>
        <location evidence="1">Nucleus</location>
    </subcellularLocation>
</comment>
<feature type="region of interest" description="Disordered" evidence="6">
    <location>
        <begin position="180"/>
        <end position="209"/>
    </location>
</feature>
<evidence type="ECO:0000313" key="7">
    <source>
        <dbReference type="EMBL" id="PMD30462.1"/>
    </source>
</evidence>
<dbReference type="Pfam" id="PF08591">
    <property type="entry name" value="RNR_inhib"/>
    <property type="match status" value="1"/>
</dbReference>